<protein>
    <submittedName>
        <fullName evidence="1">Histidine phosphatase family protein</fullName>
    </submittedName>
</protein>
<dbReference type="RefSeq" id="WP_345433426.1">
    <property type="nucleotide sequence ID" value="NZ_BAABHK010000007.1"/>
</dbReference>
<evidence type="ECO:0000313" key="1">
    <source>
        <dbReference type="EMBL" id="GAA4629409.1"/>
    </source>
</evidence>
<proteinExistence type="predicted"/>
<accession>A0ABP8UER2</accession>
<organism evidence="1 2">
    <name type="scientific">Actinoallomurus vinaceus</name>
    <dbReference type="NCBI Taxonomy" id="1080074"/>
    <lineage>
        <taxon>Bacteria</taxon>
        <taxon>Bacillati</taxon>
        <taxon>Actinomycetota</taxon>
        <taxon>Actinomycetes</taxon>
        <taxon>Streptosporangiales</taxon>
        <taxon>Thermomonosporaceae</taxon>
        <taxon>Actinoallomurus</taxon>
    </lineage>
</organism>
<sequence>MTTRLQLISHASTAATARAAFPGDEPLDPRGLRRAEALAGRVTGTRSSLTGPELRCTQTAKALGLTAMVDPSLRDWDSGRWSGRTLAETEAREPEAVREWLADPAATPHGGESILDLIERVTAWLSGLTSGSIAAITHPAVIRAAVVHAVEAPPARFWHIDVEPLAGVFLSGRAGRWRLRYVSADDRGHHLSE</sequence>
<dbReference type="Proteomes" id="UP001501442">
    <property type="component" value="Unassembled WGS sequence"/>
</dbReference>
<dbReference type="Gene3D" id="3.40.50.1240">
    <property type="entry name" value="Phosphoglycerate mutase-like"/>
    <property type="match status" value="1"/>
</dbReference>
<dbReference type="PANTHER" id="PTHR48100:SF10">
    <property type="entry name" value="2-CARBOXY-D-ARABINITOL-1-PHOSPHATASE-RELATED"/>
    <property type="match status" value="1"/>
</dbReference>
<gene>
    <name evidence="1" type="ORF">GCM10023196_050140</name>
</gene>
<evidence type="ECO:0000313" key="2">
    <source>
        <dbReference type="Proteomes" id="UP001501442"/>
    </source>
</evidence>
<reference evidence="2" key="1">
    <citation type="journal article" date="2019" name="Int. J. Syst. Evol. Microbiol.">
        <title>The Global Catalogue of Microorganisms (GCM) 10K type strain sequencing project: providing services to taxonomists for standard genome sequencing and annotation.</title>
        <authorList>
            <consortium name="The Broad Institute Genomics Platform"/>
            <consortium name="The Broad Institute Genome Sequencing Center for Infectious Disease"/>
            <person name="Wu L."/>
            <person name="Ma J."/>
        </authorList>
    </citation>
    <scope>NUCLEOTIDE SEQUENCE [LARGE SCALE GENOMIC DNA]</scope>
    <source>
        <strain evidence="2">JCM 17939</strain>
    </source>
</reference>
<dbReference type="InterPro" id="IPR029033">
    <property type="entry name" value="His_PPase_superfam"/>
</dbReference>
<comment type="caution">
    <text evidence="1">The sequence shown here is derived from an EMBL/GenBank/DDBJ whole genome shotgun (WGS) entry which is preliminary data.</text>
</comment>
<dbReference type="SUPFAM" id="SSF53254">
    <property type="entry name" value="Phosphoglycerate mutase-like"/>
    <property type="match status" value="1"/>
</dbReference>
<keyword evidence="2" id="KW-1185">Reference proteome</keyword>
<dbReference type="Pfam" id="PF00300">
    <property type="entry name" value="His_Phos_1"/>
    <property type="match status" value="1"/>
</dbReference>
<name>A0ABP8UER2_9ACTN</name>
<dbReference type="InterPro" id="IPR050275">
    <property type="entry name" value="PGM_Phosphatase"/>
</dbReference>
<dbReference type="EMBL" id="BAABHK010000007">
    <property type="protein sequence ID" value="GAA4629409.1"/>
    <property type="molecule type" value="Genomic_DNA"/>
</dbReference>
<dbReference type="SMART" id="SM00855">
    <property type="entry name" value="PGAM"/>
    <property type="match status" value="1"/>
</dbReference>
<dbReference type="InterPro" id="IPR013078">
    <property type="entry name" value="His_Pase_superF_clade-1"/>
</dbReference>
<dbReference type="PANTHER" id="PTHR48100">
    <property type="entry name" value="BROAD-SPECIFICITY PHOSPHATASE YOR283W-RELATED"/>
    <property type="match status" value="1"/>
</dbReference>